<feature type="transmembrane region" description="Helical" evidence="1">
    <location>
        <begin position="39"/>
        <end position="55"/>
    </location>
</feature>
<dbReference type="EMBL" id="NIQC01000009">
    <property type="protein sequence ID" value="OWZ84021.1"/>
    <property type="molecule type" value="Genomic_DNA"/>
</dbReference>
<gene>
    <name evidence="2" type="ORF">CDO51_05540</name>
</gene>
<keyword evidence="1" id="KW-1133">Transmembrane helix</keyword>
<dbReference type="InterPro" id="IPR018730">
    <property type="entry name" value="DUF2273"/>
</dbReference>
<evidence type="ECO:0000256" key="1">
    <source>
        <dbReference type="SAM" id="Phobius"/>
    </source>
</evidence>
<evidence type="ECO:0008006" key="4">
    <source>
        <dbReference type="Google" id="ProtNLM"/>
    </source>
</evidence>
<evidence type="ECO:0000313" key="3">
    <source>
        <dbReference type="Proteomes" id="UP000214588"/>
    </source>
</evidence>
<comment type="caution">
    <text evidence="2">The sequence shown here is derived from an EMBL/GenBank/DDBJ whole genome shotgun (WGS) entry which is preliminary data.</text>
</comment>
<organism evidence="2 3">
    <name type="scientific">Natranaerobius trueperi</name>
    <dbReference type="NCBI Taxonomy" id="759412"/>
    <lineage>
        <taxon>Bacteria</taxon>
        <taxon>Bacillati</taxon>
        <taxon>Bacillota</taxon>
        <taxon>Clostridia</taxon>
        <taxon>Natranaerobiales</taxon>
        <taxon>Natranaerobiaceae</taxon>
        <taxon>Natranaerobius</taxon>
    </lineage>
</organism>
<dbReference type="Proteomes" id="UP000214588">
    <property type="component" value="Unassembled WGS sequence"/>
</dbReference>
<dbReference type="OrthoDB" id="1727295at2"/>
<keyword evidence="1" id="KW-0812">Transmembrane</keyword>
<evidence type="ECO:0000313" key="2">
    <source>
        <dbReference type="EMBL" id="OWZ84021.1"/>
    </source>
</evidence>
<feature type="transmembrane region" description="Helical" evidence="1">
    <location>
        <begin position="12"/>
        <end position="33"/>
    </location>
</feature>
<keyword evidence="1" id="KW-0472">Membrane</keyword>
<sequence length="73" mass="8676">MNREYIMYLLENYLGRIIGVVLGFLISLIFVIFGFLQGLLVLILMGVGFYFGYYWDKEKQLPISIHRFLPPRR</sequence>
<protein>
    <recommendedName>
        <fullName evidence="4">DUF2273 domain-containing protein</fullName>
    </recommendedName>
</protein>
<name>A0A226BYL4_9FIRM</name>
<keyword evidence="3" id="KW-1185">Reference proteome</keyword>
<dbReference type="RefSeq" id="WP_089023311.1">
    <property type="nucleotide sequence ID" value="NZ_NIQC01000009.1"/>
</dbReference>
<dbReference type="Pfam" id="PF10031">
    <property type="entry name" value="DUF2273"/>
    <property type="match status" value="1"/>
</dbReference>
<reference evidence="2 3" key="1">
    <citation type="submission" date="2017-06" db="EMBL/GenBank/DDBJ databases">
        <title>Draft Genome Sequence of Natranaerobius trueperi halophilic, alkalithermophilic bacteria from soda lakes.</title>
        <authorList>
            <person name="Zhao B."/>
        </authorList>
    </citation>
    <scope>NUCLEOTIDE SEQUENCE [LARGE SCALE GENOMIC DNA]</scope>
    <source>
        <strain evidence="2 3">DSM 18760</strain>
    </source>
</reference>
<proteinExistence type="predicted"/>
<accession>A0A226BYL4</accession>
<dbReference type="AlphaFoldDB" id="A0A226BYL4"/>